<keyword evidence="1" id="KW-0732">Signal</keyword>
<dbReference type="EMBL" id="JAACLJ010000007">
    <property type="protein sequence ID" value="KAF4583280.1"/>
    <property type="molecule type" value="Genomic_DNA"/>
</dbReference>
<feature type="signal peptide" evidence="1">
    <location>
        <begin position="1"/>
        <end position="21"/>
    </location>
</feature>
<evidence type="ECO:0000313" key="3">
    <source>
        <dbReference type="Proteomes" id="UP000562929"/>
    </source>
</evidence>
<comment type="caution">
    <text evidence="2">The sequence shown here is derived from an EMBL/GenBank/DDBJ whole genome shotgun (WGS) entry which is preliminary data.</text>
</comment>
<gene>
    <name evidence="2" type="ORF">GQ602_006424</name>
</gene>
<sequence length="76" mass="8223">MRVLLAPALGLFLAVCTGVRAMPRWQFHNPLWEDEQSYPQCDAAGTSCQPLASNCCFGACCPHRTTGGYICGGNCR</sequence>
<dbReference type="Proteomes" id="UP000562929">
    <property type="component" value="Unassembled WGS sequence"/>
</dbReference>
<proteinExistence type="predicted"/>
<organism evidence="2 3">
    <name type="scientific">Ophiocordyceps camponoti-floridani</name>
    <dbReference type="NCBI Taxonomy" id="2030778"/>
    <lineage>
        <taxon>Eukaryota</taxon>
        <taxon>Fungi</taxon>
        <taxon>Dikarya</taxon>
        <taxon>Ascomycota</taxon>
        <taxon>Pezizomycotina</taxon>
        <taxon>Sordariomycetes</taxon>
        <taxon>Hypocreomycetidae</taxon>
        <taxon>Hypocreales</taxon>
        <taxon>Ophiocordycipitaceae</taxon>
        <taxon>Ophiocordyceps</taxon>
    </lineage>
</organism>
<name>A0A8H4Q373_9HYPO</name>
<feature type="chain" id="PRO_5034849208" evidence="1">
    <location>
        <begin position="22"/>
        <end position="76"/>
    </location>
</feature>
<evidence type="ECO:0000256" key="1">
    <source>
        <dbReference type="SAM" id="SignalP"/>
    </source>
</evidence>
<keyword evidence="3" id="KW-1185">Reference proteome</keyword>
<accession>A0A8H4Q373</accession>
<dbReference type="AlphaFoldDB" id="A0A8H4Q373"/>
<evidence type="ECO:0000313" key="2">
    <source>
        <dbReference type="EMBL" id="KAF4583280.1"/>
    </source>
</evidence>
<protein>
    <submittedName>
        <fullName evidence="2">Acyl-CoA dehydrogenase</fullName>
    </submittedName>
</protein>
<reference evidence="2 3" key="1">
    <citation type="journal article" date="2020" name="G3 (Bethesda)">
        <title>Genetic Underpinnings of Host Manipulation by Ophiocordyceps as Revealed by Comparative Transcriptomics.</title>
        <authorList>
            <person name="Will I."/>
            <person name="Das B."/>
            <person name="Trinh T."/>
            <person name="Brachmann A."/>
            <person name="Ohm R.A."/>
            <person name="de Bekker C."/>
        </authorList>
    </citation>
    <scope>NUCLEOTIDE SEQUENCE [LARGE SCALE GENOMIC DNA]</scope>
    <source>
        <strain evidence="2 3">EC05</strain>
    </source>
</reference>